<protein>
    <recommendedName>
        <fullName evidence="1">Protein kinase domain-containing protein</fullName>
    </recommendedName>
</protein>
<dbReference type="Gene3D" id="1.10.510.10">
    <property type="entry name" value="Transferase(Phosphotransferase) domain 1"/>
    <property type="match status" value="1"/>
</dbReference>
<sequence length="1124" mass="125555">NHALRQHYCGTDQPTPPDIYNHIVMATGGTLEGRLQAEIGEDIDLSRLGVTSCSEDLSQQKKKPAYLDRAISFLSQAIPQDSIALPLWYSYRGCAYKDRFLVSKDLSDSTKAIDYLTRAVPLIPPNDLPGLLNFLGVSYTNRFEQEPKIEHLDKAIENFTRAIELTPPGDSELPVRLCNQGFSYKARFPLSHNFADIEEATKWYTQAAALGTGNNQEIAEMLNQLGVIYCNQGHLVHINRAIDCFSNAISLVLPNYPALPLWLKNQGCAYKERFSQSKDLGDTIKAIDSFTRAVSLTPPNDESLPERLNFLAIDNFTHAIELTPPGDSELPVRLCNQGYSYKSRFSLSHNFADIEEAIRWYTQAAVLGTGNNQEIAEMLNQLGVSCTNQFEQESNLAYIDRAIDCFSHAIPLVPRNYPTLPIWLTKQGYAYKVRFTCSNHKYLGDIAKAIDLFTSAVSLTSPNDESLPERLNYLGVSYMNEFDYEPNIEYLDEAIKNFTRAIQLTPHGDHRLLPRLRNQASSYETRFSLSNDFGDMEEAIKWYIQASSFGAGNNYDIAEILNKLGVTCVKEFSRENRLEYIDQAITCVAQAISLVPEGHPSLPLWLSNKGYAYKARFSVSHSFGDVVKAIEWYTEAAALRNSDKHEIAEMLNKLGVICGNQLGEQKKLVHMDRAISCFSHAIALVPRDYPALPLWLENQGCGYKDRFSLSKILGDIIKAIDSFTDAVSLTPPNNGSLPERLNYLGVSYSDRFDQEPKIQYIEKAFDCFSSAVELTPEGDPALPLRTQNKEHAHRLAISGDRRPLPVRESTMSEVLNDIVTSSMSCTEVVALLTAHGCGDLTASLSGPDCAGNRVAEGGLGDVFYGKLLDGTPVAIKTLRSSYSPGEVDRVYHKRAAEEIYTWSKCNHPNVARLMGLAVFRDCLAMVSGWEKNGTLTKYLEYNPSANRCQLSISISAGLAYLHDRKIIHGDLKGANVLISQDGTPMLTDFGNARLQDATLQFTKNNTSCLSLRWTPPEMLGSVDSDEPVSHTMAGDIYSLGMTILEAFTSQVPFAKLRNEFSLVRWVAIDKKIPDRPENIPPNSRDGDRLWDILRRCWSFDPSGRPNANEVKNEMATIRSENLRI</sequence>
<dbReference type="PROSITE" id="PS00108">
    <property type="entry name" value="PROTEIN_KINASE_ST"/>
    <property type="match status" value="1"/>
</dbReference>
<dbReference type="InterPro" id="IPR006597">
    <property type="entry name" value="Sel1-like"/>
</dbReference>
<dbReference type="Pfam" id="PF08238">
    <property type="entry name" value="Sel1"/>
    <property type="match status" value="4"/>
</dbReference>
<dbReference type="InterPro" id="IPR000719">
    <property type="entry name" value="Prot_kinase_dom"/>
</dbReference>
<dbReference type="SUPFAM" id="SSF48452">
    <property type="entry name" value="TPR-like"/>
    <property type="match status" value="2"/>
</dbReference>
<dbReference type="InterPro" id="IPR011009">
    <property type="entry name" value="Kinase-like_dom_sf"/>
</dbReference>
<organism evidence="2 3">
    <name type="scientific">Rhizoctonia solani</name>
    <dbReference type="NCBI Taxonomy" id="456999"/>
    <lineage>
        <taxon>Eukaryota</taxon>
        <taxon>Fungi</taxon>
        <taxon>Dikarya</taxon>
        <taxon>Basidiomycota</taxon>
        <taxon>Agaricomycotina</taxon>
        <taxon>Agaricomycetes</taxon>
        <taxon>Cantharellales</taxon>
        <taxon>Ceratobasidiaceae</taxon>
        <taxon>Rhizoctonia</taxon>
    </lineage>
</organism>
<evidence type="ECO:0000259" key="1">
    <source>
        <dbReference type="PROSITE" id="PS50011"/>
    </source>
</evidence>
<reference evidence="2" key="1">
    <citation type="submission" date="2021-01" db="EMBL/GenBank/DDBJ databases">
        <authorList>
            <person name="Kaushik A."/>
        </authorList>
    </citation>
    <scope>NUCLEOTIDE SEQUENCE</scope>
    <source>
        <strain evidence="2">AG2-2IIIB</strain>
    </source>
</reference>
<dbReference type="GO" id="GO:0004674">
    <property type="term" value="F:protein serine/threonine kinase activity"/>
    <property type="evidence" value="ECO:0007669"/>
    <property type="project" value="TreeGrafter"/>
</dbReference>
<dbReference type="AlphaFoldDB" id="A0A8H3G8Y0"/>
<evidence type="ECO:0000313" key="3">
    <source>
        <dbReference type="Proteomes" id="UP000663843"/>
    </source>
</evidence>
<dbReference type="InterPro" id="IPR011990">
    <property type="entry name" value="TPR-like_helical_dom_sf"/>
</dbReference>
<dbReference type="EMBL" id="CAJMWT010002390">
    <property type="protein sequence ID" value="CAE6441805.1"/>
    <property type="molecule type" value="Genomic_DNA"/>
</dbReference>
<gene>
    <name evidence="2" type="ORF">RDB_LOCUS76182</name>
</gene>
<dbReference type="InterPro" id="IPR008271">
    <property type="entry name" value="Ser/Thr_kinase_AS"/>
</dbReference>
<evidence type="ECO:0000313" key="2">
    <source>
        <dbReference type="EMBL" id="CAE6441805.1"/>
    </source>
</evidence>
<dbReference type="GO" id="GO:0005524">
    <property type="term" value="F:ATP binding"/>
    <property type="evidence" value="ECO:0007669"/>
    <property type="project" value="InterPro"/>
</dbReference>
<dbReference type="SUPFAM" id="SSF56112">
    <property type="entry name" value="Protein kinase-like (PK-like)"/>
    <property type="match status" value="1"/>
</dbReference>
<name>A0A8H3G8Y0_9AGAM</name>
<dbReference type="Pfam" id="PF00069">
    <property type="entry name" value="Pkinase"/>
    <property type="match status" value="1"/>
</dbReference>
<feature type="domain" description="Protein kinase" evidence="1">
    <location>
        <begin position="848"/>
        <end position="1117"/>
    </location>
</feature>
<accession>A0A8H3G8Y0</accession>
<dbReference type="PANTHER" id="PTHR44329">
    <property type="entry name" value="SERINE/THREONINE-PROTEIN KINASE TNNI3K-RELATED"/>
    <property type="match status" value="1"/>
</dbReference>
<feature type="non-terminal residue" evidence="2">
    <location>
        <position position="1"/>
    </location>
</feature>
<dbReference type="Gene3D" id="1.25.40.10">
    <property type="entry name" value="Tetratricopeptide repeat domain"/>
    <property type="match status" value="5"/>
</dbReference>
<proteinExistence type="predicted"/>
<dbReference type="Proteomes" id="UP000663843">
    <property type="component" value="Unassembled WGS sequence"/>
</dbReference>
<dbReference type="SMART" id="SM00220">
    <property type="entry name" value="S_TKc"/>
    <property type="match status" value="1"/>
</dbReference>
<comment type="caution">
    <text evidence="2">The sequence shown here is derived from an EMBL/GenBank/DDBJ whole genome shotgun (WGS) entry which is preliminary data.</text>
</comment>
<dbReference type="SUPFAM" id="SSF81901">
    <property type="entry name" value="HCP-like"/>
    <property type="match status" value="1"/>
</dbReference>
<dbReference type="InterPro" id="IPR051681">
    <property type="entry name" value="Ser/Thr_Kinases-Pseudokinases"/>
</dbReference>
<dbReference type="PROSITE" id="PS50011">
    <property type="entry name" value="PROTEIN_KINASE_DOM"/>
    <property type="match status" value="1"/>
</dbReference>